<reference evidence="3 5" key="1">
    <citation type="submission" date="2019-03" db="EMBL/GenBank/DDBJ databases">
        <title>Diversity of the mouse oral microbiome.</title>
        <authorList>
            <person name="Joseph S."/>
            <person name="Aduse-Opoku J."/>
            <person name="Curtis M."/>
            <person name="Wade W."/>
            <person name="Hashim A."/>
        </authorList>
    </citation>
    <scope>NUCLEOTIDE SEQUENCE [LARGE SCALE GENOMIC DNA]</scope>
    <source>
        <strain evidence="3 5">P2318</strain>
    </source>
</reference>
<name>A0A4S2AKM2_9BACE</name>
<dbReference type="Proteomes" id="UP000305751">
    <property type="component" value="Unassembled WGS sequence"/>
</dbReference>
<dbReference type="InterPro" id="IPR024079">
    <property type="entry name" value="MetalloPept_cat_dom_sf"/>
</dbReference>
<feature type="signal peptide" evidence="1">
    <location>
        <begin position="1"/>
        <end position="20"/>
    </location>
</feature>
<comment type="caution">
    <text evidence="4">The sequence shown here is derived from an EMBL/GenBank/DDBJ whole genome shotgun (WGS) entry which is preliminary data.</text>
</comment>
<dbReference type="Proteomes" id="UP000298073">
    <property type="component" value="Unassembled WGS sequence"/>
</dbReference>
<dbReference type="GO" id="GO:0008237">
    <property type="term" value="F:metallopeptidase activity"/>
    <property type="evidence" value="ECO:0007669"/>
    <property type="project" value="InterPro"/>
</dbReference>
<dbReference type="OrthoDB" id="6278496at2"/>
<dbReference type="AlphaFoldDB" id="A0A4S2AKM2"/>
<organism evidence="4 6">
    <name type="scientific">Bacteroides acidifaciens</name>
    <dbReference type="NCBI Taxonomy" id="85831"/>
    <lineage>
        <taxon>Bacteria</taxon>
        <taxon>Pseudomonadati</taxon>
        <taxon>Bacteroidota</taxon>
        <taxon>Bacteroidia</taxon>
        <taxon>Bacteroidales</taxon>
        <taxon>Bacteroidaceae</taxon>
        <taxon>Bacteroides</taxon>
    </lineage>
</organism>
<feature type="chain" id="PRO_5044609051" description="DUF4906 domain-containing protein" evidence="1">
    <location>
        <begin position="21"/>
        <end position="426"/>
    </location>
</feature>
<evidence type="ECO:0000313" key="5">
    <source>
        <dbReference type="Proteomes" id="UP000298073"/>
    </source>
</evidence>
<keyword evidence="6" id="KW-1185">Reference proteome</keyword>
<gene>
    <name evidence="3" type="ORF">E4T97_10385</name>
    <name evidence="4" type="ORF">E5356_12320</name>
    <name evidence="2" type="ORF">IMSAGC001_02826</name>
</gene>
<protein>
    <recommendedName>
        <fullName evidence="8">DUF4906 domain-containing protein</fullName>
    </recommendedName>
</protein>
<dbReference type="EMBL" id="SPPV01000019">
    <property type="protein sequence ID" value="TFU49430.1"/>
    <property type="molecule type" value="Genomic_DNA"/>
</dbReference>
<dbReference type="PROSITE" id="PS51257">
    <property type="entry name" value="PROKAR_LIPOPROTEIN"/>
    <property type="match status" value="1"/>
</dbReference>
<proteinExistence type="predicted"/>
<evidence type="ECO:0000313" key="4">
    <source>
        <dbReference type="EMBL" id="TGY01659.1"/>
    </source>
</evidence>
<dbReference type="EMBL" id="SRZA01000038">
    <property type="protein sequence ID" value="TGY01659.1"/>
    <property type="molecule type" value="Genomic_DNA"/>
</dbReference>
<evidence type="ECO:0000313" key="7">
    <source>
        <dbReference type="Proteomes" id="UP000491181"/>
    </source>
</evidence>
<evidence type="ECO:0008006" key="8">
    <source>
        <dbReference type="Google" id="ProtNLM"/>
    </source>
</evidence>
<dbReference type="EMBL" id="BLLS01000092">
    <property type="protein sequence ID" value="GFH87401.1"/>
    <property type="molecule type" value="Genomic_DNA"/>
</dbReference>
<evidence type="ECO:0000256" key="1">
    <source>
        <dbReference type="SAM" id="SignalP"/>
    </source>
</evidence>
<dbReference type="RefSeq" id="WP_135037814.1">
    <property type="nucleotide sequence ID" value="NZ_BLLS01000092.1"/>
</dbReference>
<dbReference type="Proteomes" id="UP000491181">
    <property type="component" value="Unassembled WGS sequence"/>
</dbReference>
<sequence>MTKKTIIRFLGMALMLQVFLACSPDDYTYHDNSVMSIEDIDHIELIANQRMLLADGRAQLELYPRLFTKDNYLIPDERIQNDWLEYTSESGIALQRYFSTSDASLIGKTITAKLKIKGTQLESNSVSFQVVEPLNRQYTSEIRIPVVFHIIQTTEDIESFGGAYKQEQIEQVLRKLNYMFSGETTQNPVGVDTHIRLVLAGYDPDGSRMMEPGINRFTTKEIDATNNYEDFLAEHHLIWPAGQYMNIWLISDRGNVSGTFSKVSNRCMPQYVPADAQGMPEGIEWKEYQDEPLLAKDLGVLYKLQELDKIDRNFKVSEYEPGYNEIGYYIGRYLGLLSTCNYMNDEIGTDYCDDTLNYIRDESKPGRNETWYKESEGCYFRAENIMDDPTGGHCSISRDQCMRMRWVLNNCVGRSAWKSDFAFEGK</sequence>
<evidence type="ECO:0000313" key="2">
    <source>
        <dbReference type="EMBL" id="GFH87401.1"/>
    </source>
</evidence>
<keyword evidence="1" id="KW-0732">Signal</keyword>
<dbReference type="Gene3D" id="3.40.390.10">
    <property type="entry name" value="Collagenase (Catalytic Domain)"/>
    <property type="match status" value="1"/>
</dbReference>
<accession>A0A4S2AKM2</accession>
<evidence type="ECO:0000313" key="3">
    <source>
        <dbReference type="EMBL" id="TFU49430.1"/>
    </source>
</evidence>
<reference evidence="2 7" key="3">
    <citation type="journal article" date="2020" name="Microbiome">
        <title>Single-cell genomics of uncultured bacteria reveals dietary fiber responders in the mouse gut microbiota.</title>
        <authorList>
            <person name="Chijiiwa R."/>
            <person name="Hosokawa M."/>
            <person name="Kogawa M."/>
            <person name="Nishikawa Y."/>
            <person name="Ide K."/>
            <person name="Sakanashi C."/>
            <person name="Takahashi K."/>
            <person name="Takeyama H."/>
        </authorList>
    </citation>
    <scope>NUCLEOTIDE SEQUENCE [LARGE SCALE GENOMIC DNA]</scope>
    <source>
        <strain evidence="2">IMSAGC_001</strain>
    </source>
</reference>
<evidence type="ECO:0000313" key="6">
    <source>
        <dbReference type="Proteomes" id="UP000305751"/>
    </source>
</evidence>
<reference evidence="4 6" key="2">
    <citation type="submission" date="2019-04" db="EMBL/GenBank/DDBJ databases">
        <title>Microbes associate with the intestines of laboratory mice.</title>
        <authorList>
            <person name="Navarre W."/>
            <person name="Wong E."/>
            <person name="Huang K."/>
            <person name="Tropini C."/>
            <person name="Ng K."/>
            <person name="Yu B."/>
        </authorList>
    </citation>
    <scope>NUCLEOTIDE SEQUENCE [LARGE SCALE GENOMIC DNA]</scope>
    <source>
        <strain evidence="4 6">NM70_E10</strain>
    </source>
</reference>